<comment type="subcellular location">
    <subcellularLocation>
        <location evidence="1">Membrane</location>
        <topology evidence="1">Multi-pass membrane protein</topology>
    </subcellularLocation>
</comment>
<feature type="transmembrane region" description="Helical" evidence="8">
    <location>
        <begin position="261"/>
        <end position="279"/>
    </location>
</feature>
<evidence type="ECO:0000256" key="2">
    <source>
        <dbReference type="ARBA" id="ARBA00022692"/>
    </source>
</evidence>
<keyword evidence="3 8" id="KW-1133">Transmembrane helix</keyword>
<feature type="transmembrane region" description="Helical" evidence="8">
    <location>
        <begin position="476"/>
        <end position="494"/>
    </location>
</feature>
<keyword evidence="2 8" id="KW-0812">Transmembrane</keyword>
<accession>A0A8S9ZD36</accession>
<organism evidence="10 11">
    <name type="scientific">Meloidogyne graminicola</name>
    <dbReference type="NCBI Taxonomy" id="189291"/>
    <lineage>
        <taxon>Eukaryota</taxon>
        <taxon>Metazoa</taxon>
        <taxon>Ecdysozoa</taxon>
        <taxon>Nematoda</taxon>
        <taxon>Chromadorea</taxon>
        <taxon>Rhabditida</taxon>
        <taxon>Tylenchina</taxon>
        <taxon>Tylenchomorpha</taxon>
        <taxon>Tylenchoidea</taxon>
        <taxon>Meloidogynidae</taxon>
        <taxon>Meloidogyninae</taxon>
        <taxon>Meloidogyne</taxon>
    </lineage>
</organism>
<evidence type="ECO:0000313" key="10">
    <source>
        <dbReference type="EMBL" id="KAF7627203.1"/>
    </source>
</evidence>
<feature type="transmembrane region" description="Helical" evidence="8">
    <location>
        <begin position="551"/>
        <end position="573"/>
    </location>
</feature>
<feature type="transmembrane region" description="Helical" evidence="8">
    <location>
        <begin position="331"/>
        <end position="352"/>
    </location>
</feature>
<comment type="similarity">
    <text evidence="6">Belongs to the TMEM104 family.</text>
</comment>
<reference evidence="10" key="1">
    <citation type="journal article" date="2020" name="Ecol. Evol.">
        <title>Genome structure and content of the rice root-knot nematode (Meloidogyne graminicola).</title>
        <authorList>
            <person name="Phan N.T."/>
            <person name="Danchin E.G.J."/>
            <person name="Klopp C."/>
            <person name="Perfus-Barbeoch L."/>
            <person name="Kozlowski D.K."/>
            <person name="Koutsovoulos G.D."/>
            <person name="Lopez-Roques C."/>
            <person name="Bouchez O."/>
            <person name="Zahm M."/>
            <person name="Besnard G."/>
            <person name="Bellafiore S."/>
        </authorList>
    </citation>
    <scope>NUCLEOTIDE SEQUENCE</scope>
    <source>
        <strain evidence="10">VN-18</strain>
    </source>
</reference>
<dbReference type="OrthoDB" id="294541at2759"/>
<evidence type="ECO:0000313" key="11">
    <source>
        <dbReference type="Proteomes" id="UP000605970"/>
    </source>
</evidence>
<keyword evidence="4 8" id="KW-0472">Membrane</keyword>
<evidence type="ECO:0000256" key="3">
    <source>
        <dbReference type="ARBA" id="ARBA00022989"/>
    </source>
</evidence>
<proteinExistence type="inferred from homology"/>
<feature type="transmembrane region" description="Helical" evidence="8">
    <location>
        <begin position="51"/>
        <end position="70"/>
    </location>
</feature>
<evidence type="ECO:0000256" key="4">
    <source>
        <dbReference type="ARBA" id="ARBA00023136"/>
    </source>
</evidence>
<feature type="transmembrane region" description="Helical" evidence="8">
    <location>
        <begin position="299"/>
        <end position="319"/>
    </location>
</feature>
<keyword evidence="11" id="KW-1185">Reference proteome</keyword>
<dbReference type="Proteomes" id="UP000605970">
    <property type="component" value="Unassembled WGS sequence"/>
</dbReference>
<feature type="coiled-coil region" evidence="7">
    <location>
        <begin position="117"/>
        <end position="144"/>
    </location>
</feature>
<feature type="transmembrane region" description="Helical" evidence="8">
    <location>
        <begin position="500"/>
        <end position="524"/>
    </location>
</feature>
<dbReference type="EMBL" id="JABEBT010000162">
    <property type="protein sequence ID" value="KAF7627203.1"/>
    <property type="molecule type" value="Genomic_DNA"/>
</dbReference>
<evidence type="ECO:0000256" key="5">
    <source>
        <dbReference type="ARBA" id="ARBA00023180"/>
    </source>
</evidence>
<feature type="transmembrane region" description="Helical" evidence="8">
    <location>
        <begin position="76"/>
        <end position="107"/>
    </location>
</feature>
<feature type="transmembrane region" description="Helical" evidence="8">
    <location>
        <begin position="227"/>
        <end position="249"/>
    </location>
</feature>
<feature type="transmembrane region" description="Helical" evidence="8">
    <location>
        <begin position="160"/>
        <end position="180"/>
    </location>
</feature>
<dbReference type="AlphaFoldDB" id="A0A8S9ZD36"/>
<evidence type="ECO:0000256" key="7">
    <source>
        <dbReference type="SAM" id="Coils"/>
    </source>
</evidence>
<evidence type="ECO:0000256" key="8">
    <source>
        <dbReference type="SAM" id="Phobius"/>
    </source>
</evidence>
<name>A0A8S9ZD36_9BILA</name>
<comment type="caution">
    <text evidence="10">The sequence shown here is derived from an EMBL/GenBank/DDBJ whole genome shotgun (WGS) entry which is preliminary data.</text>
</comment>
<keyword evidence="5" id="KW-0325">Glycoprotein</keyword>
<dbReference type="InterPro" id="IPR013057">
    <property type="entry name" value="AA_transpt_TM"/>
</dbReference>
<dbReference type="PANTHER" id="PTHR16189:SF0">
    <property type="entry name" value="TRANSMEMBRANE PROTEIN 104"/>
    <property type="match status" value="1"/>
</dbReference>
<feature type="domain" description="Amino acid transporter transmembrane" evidence="9">
    <location>
        <begin position="45"/>
        <end position="101"/>
    </location>
</feature>
<evidence type="ECO:0000256" key="6">
    <source>
        <dbReference type="ARBA" id="ARBA00038166"/>
    </source>
</evidence>
<dbReference type="GO" id="GO:0016020">
    <property type="term" value="C:membrane"/>
    <property type="evidence" value="ECO:0007669"/>
    <property type="project" value="UniProtKB-SubCell"/>
</dbReference>
<sequence>MLKAPYICSNCYYTIFKKIKRESINVNRKSVEMPVIQYPENVQTFSTTIGLLYIFNLIVGTGALTLPKAFQSAGYILGLILLLISEFTSYISATFVIETLAIANYILNKPLTNQNILNEEQILIEEENNDENNIREEEAEEINKKLILNKRIELAEMSHIFLGIGGTIFTYIILIIYLFGDLAVYSTMVPKSLMNIICSTLNSSSSLNSSLPCHNNPNDWLHLFSRFFVYQFCILIFVIFCFPMILMGMTKTKWLHLSTTLSRWTAFILMIVMAINLLLNNGVKGHPPPINFNSFGSLFGVTVYAFMCHHSIPGLIFPIREIKNNFNIQLFGVYTLIYLFYCALSLTGSFAFEHTQDIYTINFLHEKTDNFNFLNLLIDYFLALFPVFVLTSSYIIVAITLCNNIRVLVKLLINKRINSSLENQNIINNDNQPLLQNEYNNLPPSEIEEEQTINYFNLFNNNILNYLQTNINLNNLNKYLIPIIILLIPSLISMTTDNVLLLASITGSFPGVGVQYILPAILILNARRALFIKIGSSTIPSNLLSSPFKHWLWPIAILCWAIFAIIIVSTNIFHLG</sequence>
<gene>
    <name evidence="10" type="ORF">Mgra_00009518</name>
</gene>
<evidence type="ECO:0000256" key="1">
    <source>
        <dbReference type="ARBA" id="ARBA00004141"/>
    </source>
</evidence>
<evidence type="ECO:0000259" key="9">
    <source>
        <dbReference type="Pfam" id="PF01490"/>
    </source>
</evidence>
<feature type="transmembrane region" description="Helical" evidence="8">
    <location>
        <begin position="380"/>
        <end position="402"/>
    </location>
</feature>
<dbReference type="Pfam" id="PF01490">
    <property type="entry name" value="Aa_trans"/>
    <property type="match status" value="1"/>
</dbReference>
<protein>
    <recommendedName>
        <fullName evidence="9">Amino acid transporter transmembrane domain-containing protein</fullName>
    </recommendedName>
</protein>
<keyword evidence="7" id="KW-0175">Coiled coil</keyword>
<dbReference type="PANTHER" id="PTHR16189">
    <property type="entry name" value="TRANSMEMBRANE PROTEIN 104-RELATED"/>
    <property type="match status" value="1"/>
</dbReference>